<keyword evidence="6" id="KW-1185">Reference proteome</keyword>
<keyword evidence="1 2" id="KW-0808">Transferase</keyword>
<dbReference type="Pfam" id="PF00109">
    <property type="entry name" value="ketoacyl-synt"/>
    <property type="match status" value="1"/>
</dbReference>
<dbReference type="Proteomes" id="UP001162162">
    <property type="component" value="Unassembled WGS sequence"/>
</dbReference>
<evidence type="ECO:0000259" key="4">
    <source>
        <dbReference type="PROSITE" id="PS52004"/>
    </source>
</evidence>
<name>A0AAV8Z3Z3_9CUCU</name>
<sequence>MDRSTDLQGEAENSSDEERLDTTQQRLHLSLSNWEGPYTLKNQRPGLPIQLFRSKPKVVHLERLAKYTGHNPPDWFSSKTTARLRQCGTNNFEEGKDICKRQSADSVLAHRITYLLQLKGPSVALDSACSSSLFALEHAYKSIQLGECDNAIVVGTNIILNQKGTIQFAMLGALSSVSRCKPFDKDSDGYVRSEGVCALLLQKAKVAKRIYARIVHCKTNNDGYKEEGITYPSRHSQRRLLREFYEECNVDPADVSYIEAHGTGTVVGDPEECAALDMIFGQKNNSSALVGSVKSNAGHCEAVSGLVSVIKCIIAMESEEIPPTIHFNEAGNAIPSIKEGRLEVVTNNKTLRDTKGLLAINSFGFGGANCHVLLKWHSKQKFDEGMPQDDLPRLVCISGRTREAVATFLSDISHMKLDYEYTGLLHEAFSKSTANHLYRGFMIVSKSGEVTRSLTSFNGNLPILCILFSRLQNWNIIIKNFLQVPLFYKSFKR</sequence>
<dbReference type="InterPro" id="IPR014030">
    <property type="entry name" value="Ketoacyl_synth_N"/>
</dbReference>
<proteinExistence type="inferred from homology"/>
<comment type="similarity">
    <text evidence="2">Belongs to the thiolase-like superfamily. Beta-ketoacyl-ACP synthases family.</text>
</comment>
<protein>
    <recommendedName>
        <fullName evidence="4">Ketosynthase family 3 (KS3) domain-containing protein</fullName>
    </recommendedName>
</protein>
<dbReference type="AlphaFoldDB" id="A0AAV8Z3Z3"/>
<dbReference type="Pfam" id="PF16197">
    <property type="entry name" value="KAsynt_C_assoc"/>
    <property type="match status" value="1"/>
</dbReference>
<evidence type="ECO:0000313" key="5">
    <source>
        <dbReference type="EMBL" id="KAJ8958014.1"/>
    </source>
</evidence>
<dbReference type="GO" id="GO:0004312">
    <property type="term" value="F:fatty acid synthase activity"/>
    <property type="evidence" value="ECO:0007669"/>
    <property type="project" value="TreeGrafter"/>
</dbReference>
<dbReference type="PROSITE" id="PS52004">
    <property type="entry name" value="KS3_2"/>
    <property type="match status" value="1"/>
</dbReference>
<feature type="region of interest" description="Disordered" evidence="3">
    <location>
        <begin position="1"/>
        <end position="24"/>
    </location>
</feature>
<dbReference type="Pfam" id="PF02801">
    <property type="entry name" value="Ketoacyl-synt_C"/>
    <property type="match status" value="1"/>
</dbReference>
<dbReference type="SMART" id="SM00825">
    <property type="entry name" value="PKS_KS"/>
    <property type="match status" value="1"/>
</dbReference>
<evidence type="ECO:0000256" key="1">
    <source>
        <dbReference type="ARBA" id="ARBA00022679"/>
    </source>
</evidence>
<dbReference type="EMBL" id="JAPWTK010000020">
    <property type="protein sequence ID" value="KAJ8958014.1"/>
    <property type="molecule type" value="Genomic_DNA"/>
</dbReference>
<dbReference type="InterPro" id="IPR014031">
    <property type="entry name" value="Ketoacyl_synth_C"/>
</dbReference>
<gene>
    <name evidence="5" type="ORF">NQ318_002016</name>
</gene>
<dbReference type="Gene3D" id="3.30.70.3290">
    <property type="match status" value="1"/>
</dbReference>
<dbReference type="CDD" id="cd00833">
    <property type="entry name" value="PKS"/>
    <property type="match status" value="1"/>
</dbReference>
<feature type="domain" description="Ketosynthase family 3 (KS3)" evidence="4">
    <location>
        <begin position="1"/>
        <end position="376"/>
    </location>
</feature>
<dbReference type="PANTHER" id="PTHR43775">
    <property type="entry name" value="FATTY ACID SYNTHASE"/>
    <property type="match status" value="1"/>
</dbReference>
<dbReference type="GO" id="GO:0004315">
    <property type="term" value="F:3-oxoacyl-[acyl-carrier-protein] synthase activity"/>
    <property type="evidence" value="ECO:0007669"/>
    <property type="project" value="InterPro"/>
</dbReference>
<dbReference type="PANTHER" id="PTHR43775:SF23">
    <property type="entry name" value="FATTY ACID SYNTHASE 3"/>
    <property type="match status" value="1"/>
</dbReference>
<accession>A0AAV8Z3Z3</accession>
<organism evidence="5 6">
    <name type="scientific">Aromia moschata</name>
    <dbReference type="NCBI Taxonomy" id="1265417"/>
    <lineage>
        <taxon>Eukaryota</taxon>
        <taxon>Metazoa</taxon>
        <taxon>Ecdysozoa</taxon>
        <taxon>Arthropoda</taxon>
        <taxon>Hexapoda</taxon>
        <taxon>Insecta</taxon>
        <taxon>Pterygota</taxon>
        <taxon>Neoptera</taxon>
        <taxon>Endopterygota</taxon>
        <taxon>Coleoptera</taxon>
        <taxon>Polyphaga</taxon>
        <taxon>Cucujiformia</taxon>
        <taxon>Chrysomeloidea</taxon>
        <taxon>Cerambycidae</taxon>
        <taxon>Cerambycinae</taxon>
        <taxon>Callichromatini</taxon>
        <taxon>Aromia</taxon>
    </lineage>
</organism>
<dbReference type="InterPro" id="IPR032821">
    <property type="entry name" value="PKS_assoc"/>
</dbReference>
<evidence type="ECO:0000256" key="3">
    <source>
        <dbReference type="SAM" id="MobiDB-lite"/>
    </source>
</evidence>
<dbReference type="PROSITE" id="PS00606">
    <property type="entry name" value="KS3_1"/>
    <property type="match status" value="1"/>
</dbReference>
<dbReference type="InterPro" id="IPR020841">
    <property type="entry name" value="PKS_Beta-ketoAc_synthase_dom"/>
</dbReference>
<reference evidence="5" key="1">
    <citation type="journal article" date="2023" name="Insect Mol. Biol.">
        <title>Genome sequencing provides insights into the evolution of gene families encoding plant cell wall-degrading enzymes in longhorned beetles.</title>
        <authorList>
            <person name="Shin N.R."/>
            <person name="Okamura Y."/>
            <person name="Kirsch R."/>
            <person name="Pauchet Y."/>
        </authorList>
    </citation>
    <scope>NUCLEOTIDE SEQUENCE</scope>
    <source>
        <strain evidence="5">AMC_N1</strain>
    </source>
</reference>
<dbReference type="InterPro" id="IPR016039">
    <property type="entry name" value="Thiolase-like"/>
</dbReference>
<dbReference type="InterPro" id="IPR050091">
    <property type="entry name" value="PKS_NRPS_Biosynth_Enz"/>
</dbReference>
<dbReference type="GO" id="GO:0006633">
    <property type="term" value="P:fatty acid biosynthetic process"/>
    <property type="evidence" value="ECO:0007669"/>
    <property type="project" value="InterPro"/>
</dbReference>
<dbReference type="SUPFAM" id="SSF53901">
    <property type="entry name" value="Thiolase-like"/>
    <property type="match status" value="2"/>
</dbReference>
<dbReference type="InterPro" id="IPR018201">
    <property type="entry name" value="Ketoacyl_synth_AS"/>
</dbReference>
<dbReference type="Gene3D" id="3.40.47.10">
    <property type="match status" value="1"/>
</dbReference>
<evidence type="ECO:0000313" key="6">
    <source>
        <dbReference type="Proteomes" id="UP001162162"/>
    </source>
</evidence>
<comment type="caution">
    <text evidence="5">The sequence shown here is derived from an EMBL/GenBank/DDBJ whole genome shotgun (WGS) entry which is preliminary data.</text>
</comment>
<evidence type="ECO:0000256" key="2">
    <source>
        <dbReference type="RuleBase" id="RU003694"/>
    </source>
</evidence>